<protein>
    <submittedName>
        <fullName evidence="3">Triacylglycerol lipase</fullName>
        <ecNumber evidence="3">3.1.1.3</ecNumber>
    </submittedName>
</protein>
<accession>A0ABN8EHD0</accession>
<reference evidence="3" key="1">
    <citation type="submission" date="2021-12" db="EMBL/GenBank/DDBJ databases">
        <authorList>
            <person name="Rodrigo-Torres L."/>
            <person name="Arahal R. D."/>
            <person name="Lucena T."/>
        </authorList>
    </citation>
    <scope>NUCLEOTIDE SEQUENCE</scope>
    <source>
        <strain evidence="3">CECT 8267</strain>
    </source>
</reference>
<evidence type="ECO:0000313" key="4">
    <source>
        <dbReference type="Proteomes" id="UP000838100"/>
    </source>
</evidence>
<evidence type="ECO:0000259" key="2">
    <source>
        <dbReference type="Pfam" id="PF00561"/>
    </source>
</evidence>
<feature type="chain" id="PRO_5046924348" evidence="1">
    <location>
        <begin position="21"/>
        <end position="310"/>
    </location>
</feature>
<keyword evidence="3" id="KW-0378">Hydrolase</keyword>
<dbReference type="Pfam" id="PF00561">
    <property type="entry name" value="Abhydrolase_1"/>
    <property type="match status" value="1"/>
</dbReference>
<evidence type="ECO:0000256" key="1">
    <source>
        <dbReference type="SAM" id="SignalP"/>
    </source>
</evidence>
<feature type="domain" description="AB hydrolase-1" evidence="2">
    <location>
        <begin position="35"/>
        <end position="170"/>
    </location>
</feature>
<dbReference type="Proteomes" id="UP000838100">
    <property type="component" value="Unassembled WGS sequence"/>
</dbReference>
<sequence length="310" mass="33510">MRRIIPALLLTVLLSSASHAGFFSFFDRNYTKTQYPIVLVHGLFGFDSILGMDYFYRVPQALERSGATVYIVTVAAANETEVRGEQLLAQLETLSAVTGHRKFNLIGHSHGSPTSRYVASVRPDLVASVTGIGGTNKGSATADIARFVEPGSLGEDIIGLFANTLAQLIDGVSGGGYEQDAIGSFRDLTTEASLAFNEIHPQGVPTSDCGEGDYVVNGIRYYSWSGTQPLTNVLDLSDPLMAIASVPFLFEANDGLVGRCSSHLGMVVRDDYRMNHLDEVNLLLGLHDILSTDPLTVFRQHANRLKQAGL</sequence>
<feature type="signal peptide" evidence="1">
    <location>
        <begin position="1"/>
        <end position="20"/>
    </location>
</feature>
<proteinExistence type="predicted"/>
<dbReference type="RefSeq" id="WP_237444483.1">
    <property type="nucleotide sequence ID" value="NZ_CAKLPX010000002.1"/>
</dbReference>
<dbReference type="SUPFAM" id="SSF53474">
    <property type="entry name" value="alpha/beta-Hydrolases"/>
    <property type="match status" value="1"/>
</dbReference>
<keyword evidence="1" id="KW-0732">Signal</keyword>
<dbReference type="EC" id="3.1.1.3" evidence="3"/>
<dbReference type="GO" id="GO:0004806">
    <property type="term" value="F:triacylglycerol lipase activity"/>
    <property type="evidence" value="ECO:0007669"/>
    <property type="project" value="UniProtKB-EC"/>
</dbReference>
<dbReference type="EMBL" id="CAKLPX010000002">
    <property type="protein sequence ID" value="CAH0991783.1"/>
    <property type="molecule type" value="Genomic_DNA"/>
</dbReference>
<organism evidence="3 4">
    <name type="scientific">Sinobacterium norvegicum</name>
    <dbReference type="NCBI Taxonomy" id="1641715"/>
    <lineage>
        <taxon>Bacteria</taxon>
        <taxon>Pseudomonadati</taxon>
        <taxon>Pseudomonadota</taxon>
        <taxon>Gammaproteobacteria</taxon>
        <taxon>Cellvibrionales</taxon>
        <taxon>Spongiibacteraceae</taxon>
        <taxon>Sinobacterium</taxon>
    </lineage>
</organism>
<gene>
    <name evidence="3" type="primary">hlyC</name>
    <name evidence="3" type="ORF">SIN8267_01898</name>
</gene>
<keyword evidence="4" id="KW-1185">Reference proteome</keyword>
<dbReference type="InterPro" id="IPR029058">
    <property type="entry name" value="AB_hydrolase_fold"/>
</dbReference>
<dbReference type="InterPro" id="IPR000073">
    <property type="entry name" value="AB_hydrolase_1"/>
</dbReference>
<evidence type="ECO:0000313" key="3">
    <source>
        <dbReference type="EMBL" id="CAH0991783.1"/>
    </source>
</evidence>
<comment type="caution">
    <text evidence="3">The sequence shown here is derived from an EMBL/GenBank/DDBJ whole genome shotgun (WGS) entry which is preliminary data.</text>
</comment>
<name>A0ABN8EHD0_9GAMM</name>
<dbReference type="Gene3D" id="3.40.50.1820">
    <property type="entry name" value="alpha/beta hydrolase"/>
    <property type="match status" value="1"/>
</dbReference>